<feature type="compositionally biased region" description="Low complexity" evidence="1">
    <location>
        <begin position="947"/>
        <end position="976"/>
    </location>
</feature>
<feature type="compositionally biased region" description="Low complexity" evidence="1">
    <location>
        <begin position="1036"/>
        <end position="1053"/>
    </location>
</feature>
<feature type="compositionally biased region" description="Pro residues" evidence="1">
    <location>
        <begin position="237"/>
        <end position="249"/>
    </location>
</feature>
<dbReference type="PANTHER" id="PTHR11216">
    <property type="entry name" value="EH DOMAIN"/>
    <property type="match status" value="1"/>
</dbReference>
<feature type="region of interest" description="Disordered" evidence="1">
    <location>
        <begin position="900"/>
        <end position="1124"/>
    </location>
</feature>
<feature type="compositionally biased region" description="Low complexity" evidence="1">
    <location>
        <begin position="984"/>
        <end position="997"/>
    </location>
</feature>
<dbReference type="GO" id="GO:0016197">
    <property type="term" value="P:endosomal transport"/>
    <property type="evidence" value="ECO:0007669"/>
    <property type="project" value="TreeGrafter"/>
</dbReference>
<feature type="region of interest" description="Disordered" evidence="1">
    <location>
        <begin position="404"/>
        <end position="496"/>
    </location>
</feature>
<feature type="region of interest" description="Disordered" evidence="1">
    <location>
        <begin position="235"/>
        <end position="269"/>
    </location>
</feature>
<dbReference type="Gene3D" id="1.10.287.1490">
    <property type="match status" value="1"/>
</dbReference>
<name>A0AAF0E1Q6_9BASI</name>
<accession>A0AAF0E1Q6</accession>
<feature type="compositionally biased region" description="Low complexity" evidence="1">
    <location>
        <begin position="795"/>
        <end position="807"/>
    </location>
</feature>
<dbReference type="SUPFAM" id="SSF46934">
    <property type="entry name" value="UBA-like"/>
    <property type="match status" value="1"/>
</dbReference>
<evidence type="ECO:0000259" key="2">
    <source>
        <dbReference type="PROSITE" id="PS50030"/>
    </source>
</evidence>
<evidence type="ECO:0000256" key="1">
    <source>
        <dbReference type="SAM" id="MobiDB-lite"/>
    </source>
</evidence>
<feature type="compositionally biased region" description="Polar residues" evidence="1">
    <location>
        <begin position="481"/>
        <end position="491"/>
    </location>
</feature>
<dbReference type="SUPFAM" id="SSF47473">
    <property type="entry name" value="EF-hand"/>
    <property type="match status" value="3"/>
</dbReference>
<organism evidence="5 6">
    <name type="scientific">Malassezia obtusa</name>
    <dbReference type="NCBI Taxonomy" id="76774"/>
    <lineage>
        <taxon>Eukaryota</taxon>
        <taxon>Fungi</taxon>
        <taxon>Dikarya</taxon>
        <taxon>Basidiomycota</taxon>
        <taxon>Ustilaginomycotina</taxon>
        <taxon>Malasseziomycetes</taxon>
        <taxon>Malasseziales</taxon>
        <taxon>Malasseziaceae</taxon>
        <taxon>Malassezia</taxon>
    </lineage>
</organism>
<feature type="compositionally biased region" description="Gly residues" evidence="1">
    <location>
        <begin position="1093"/>
        <end position="1108"/>
    </location>
</feature>
<dbReference type="InterPro" id="IPR009060">
    <property type="entry name" value="UBA-like_sf"/>
</dbReference>
<feature type="compositionally biased region" description="Polar residues" evidence="1">
    <location>
        <begin position="919"/>
        <end position="929"/>
    </location>
</feature>
<dbReference type="PROSITE" id="PS50222">
    <property type="entry name" value="EF_HAND_2"/>
    <property type="match status" value="1"/>
</dbReference>
<feature type="domain" description="EF-hand" evidence="4">
    <location>
        <begin position="311"/>
        <end position="346"/>
    </location>
</feature>
<feature type="compositionally biased region" description="Pro residues" evidence="1">
    <location>
        <begin position="422"/>
        <end position="444"/>
    </location>
</feature>
<dbReference type="SMART" id="SM00165">
    <property type="entry name" value="UBA"/>
    <property type="match status" value="1"/>
</dbReference>
<evidence type="ECO:0000313" key="6">
    <source>
        <dbReference type="Proteomes" id="UP001214603"/>
    </source>
</evidence>
<dbReference type="PROSITE" id="PS50031">
    <property type="entry name" value="EH"/>
    <property type="match status" value="3"/>
</dbReference>
<feature type="domain" description="EH" evidence="3">
    <location>
        <begin position="278"/>
        <end position="367"/>
    </location>
</feature>
<evidence type="ECO:0000313" key="5">
    <source>
        <dbReference type="EMBL" id="WFD01543.1"/>
    </source>
</evidence>
<feature type="region of interest" description="Disordered" evidence="1">
    <location>
        <begin position="625"/>
        <end position="886"/>
    </location>
</feature>
<dbReference type="SMART" id="SM00054">
    <property type="entry name" value="EFh"/>
    <property type="match status" value="3"/>
</dbReference>
<dbReference type="CDD" id="cd00052">
    <property type="entry name" value="EH"/>
    <property type="match status" value="3"/>
</dbReference>
<feature type="domain" description="EH" evidence="3">
    <location>
        <begin position="14"/>
        <end position="99"/>
    </location>
</feature>
<protein>
    <submittedName>
        <fullName evidence="5">Uncharacterized protein</fullName>
    </submittedName>
</protein>
<feature type="compositionally biased region" description="Low complexity" evidence="1">
    <location>
        <begin position="834"/>
        <end position="852"/>
    </location>
</feature>
<dbReference type="InterPro" id="IPR002048">
    <property type="entry name" value="EF_hand_dom"/>
</dbReference>
<dbReference type="GO" id="GO:0005737">
    <property type="term" value="C:cytoplasm"/>
    <property type="evidence" value="ECO:0007669"/>
    <property type="project" value="TreeGrafter"/>
</dbReference>
<dbReference type="GO" id="GO:0005509">
    <property type="term" value="F:calcium ion binding"/>
    <property type="evidence" value="ECO:0007669"/>
    <property type="project" value="InterPro"/>
</dbReference>
<feature type="compositionally biased region" description="Pro residues" evidence="1">
    <location>
        <begin position="808"/>
        <end position="827"/>
    </location>
</feature>
<dbReference type="InterPro" id="IPR000261">
    <property type="entry name" value="EH_dom"/>
</dbReference>
<dbReference type="Gene3D" id="1.10.8.10">
    <property type="entry name" value="DNA helicase RuvA subunit, C-terminal domain"/>
    <property type="match status" value="1"/>
</dbReference>
<reference evidence="5" key="1">
    <citation type="submission" date="2023-03" db="EMBL/GenBank/DDBJ databases">
        <title>Mating type loci evolution in Malassezia.</title>
        <authorList>
            <person name="Coelho M.A."/>
        </authorList>
    </citation>
    <scope>NUCLEOTIDE SEQUENCE</scope>
    <source>
        <strain evidence="5">CBS 7876</strain>
    </source>
</reference>
<feature type="domain" description="UBA" evidence="2">
    <location>
        <begin position="1116"/>
        <end position="1158"/>
    </location>
</feature>
<dbReference type="PANTHER" id="PTHR11216:SF170">
    <property type="entry name" value="DYNAMIN ASSOCIATED PROTEIN 160, ISOFORM D"/>
    <property type="match status" value="1"/>
</dbReference>
<keyword evidence="6" id="KW-1185">Reference proteome</keyword>
<dbReference type="Pfam" id="PF12763">
    <property type="entry name" value="EH"/>
    <property type="match status" value="3"/>
</dbReference>
<dbReference type="AlphaFoldDB" id="A0AAF0E1Q6"/>
<feature type="compositionally biased region" description="Low complexity" evidence="1">
    <location>
        <begin position="445"/>
        <end position="462"/>
    </location>
</feature>
<gene>
    <name evidence="5" type="ORF">MOBT1_000211</name>
</gene>
<evidence type="ECO:0000259" key="4">
    <source>
        <dbReference type="PROSITE" id="PS50222"/>
    </source>
</evidence>
<dbReference type="Proteomes" id="UP001214603">
    <property type="component" value="Chromosome 1"/>
</dbReference>
<dbReference type="EMBL" id="CP119934">
    <property type="protein sequence ID" value="WFD01543.1"/>
    <property type="molecule type" value="Genomic_DNA"/>
</dbReference>
<dbReference type="SMART" id="SM00027">
    <property type="entry name" value="EH"/>
    <property type="match status" value="3"/>
</dbReference>
<dbReference type="GO" id="GO:0006897">
    <property type="term" value="P:endocytosis"/>
    <property type="evidence" value="ECO:0007669"/>
    <property type="project" value="TreeGrafter"/>
</dbReference>
<feature type="compositionally biased region" description="Low complexity" evidence="1">
    <location>
        <begin position="663"/>
        <end position="680"/>
    </location>
</feature>
<dbReference type="GO" id="GO:0005886">
    <property type="term" value="C:plasma membrane"/>
    <property type="evidence" value="ECO:0007669"/>
    <property type="project" value="TreeGrafter"/>
</dbReference>
<dbReference type="InterPro" id="IPR011992">
    <property type="entry name" value="EF-hand-dom_pair"/>
</dbReference>
<feature type="compositionally biased region" description="Low complexity" evidence="1">
    <location>
        <begin position="1081"/>
        <end position="1092"/>
    </location>
</feature>
<feature type="compositionally biased region" description="Low complexity" evidence="1">
    <location>
        <begin position="250"/>
        <end position="267"/>
    </location>
</feature>
<evidence type="ECO:0000259" key="3">
    <source>
        <dbReference type="PROSITE" id="PS50031"/>
    </source>
</evidence>
<feature type="compositionally biased region" description="Pro residues" evidence="1">
    <location>
        <begin position="931"/>
        <end position="946"/>
    </location>
</feature>
<dbReference type="InterPro" id="IPR015940">
    <property type="entry name" value="UBA"/>
</dbReference>
<dbReference type="Gene3D" id="1.10.238.10">
    <property type="entry name" value="EF-hand"/>
    <property type="match status" value="3"/>
</dbReference>
<feature type="domain" description="EH" evidence="3">
    <location>
        <begin position="124"/>
        <end position="214"/>
    </location>
</feature>
<feature type="region of interest" description="Disordered" evidence="1">
    <location>
        <begin position="349"/>
        <end position="368"/>
    </location>
</feature>
<feature type="compositionally biased region" description="Low complexity" evidence="1">
    <location>
        <begin position="714"/>
        <end position="728"/>
    </location>
</feature>
<feature type="compositionally biased region" description="Basic and acidic residues" evidence="1">
    <location>
        <begin position="696"/>
        <end position="705"/>
    </location>
</feature>
<dbReference type="Pfam" id="PF00627">
    <property type="entry name" value="UBA"/>
    <property type="match status" value="1"/>
</dbReference>
<proteinExistence type="predicted"/>
<feature type="compositionally biased region" description="Gly residues" evidence="1">
    <location>
        <begin position="406"/>
        <end position="415"/>
    </location>
</feature>
<dbReference type="PROSITE" id="PS50030">
    <property type="entry name" value="UBA"/>
    <property type="match status" value="1"/>
</dbReference>
<sequence>MTTPAITLSLSGAERQAFGQLFALADPGQSGVITGDAAVKFFEGFKLPTFTLGQIWAIADSSNNGFLTPNAFAVALRLIARAQRGESIGEAETQIQGAPPVYEGPGAPIPGAGVPAEATIKPEDKARFSRIFATVGPTNGLLSGDQAKEVFMKSKLPFAKLGAIWNLADTKARGALDLTDFVIGMYYIQGTMNGTISTIPATLPPGLYEQASGAPTPPLQPQRTGTDHLAAAFGLPPAKPAPAPAPPRAQTPRSMAASRSSSYASVRTPGDWAITPQEKAKFDSFFDSLDTGKTGAIEGAMVVPFFMQSGLDEPTLAHVWDLSDLTQNGQLSRDEFAVAMRLINDKLEGKPLPEQLPPTYMPPSMRSHDLPEAVDVKQTETQKELFSLLDTDAPVMSPSVAATAFSGGGAPGGAPGAREAPAPAPAPVPAPAPSAPAARAPPAPASNAGSAAPSRSATAFNAFDDDFDAPTPVSSGADVGNAQNALDSTNRSLDDLKTRRATAESTAARNATSLKELEAQLARARSEHETENAAVRELEERVKAQATELDTLRQDVIRTESELSATRTQKDELEQKLMQDREALRETKRQLAELQAETAQLREEKERIAKEARQHAGLAAIASKQLASAHDEHEAVRAISTEPVPEPDAMRATPAVPVHDAARAASSSTTPGAATPGGTRFNPFEAFTASGAAPVEEPRSVHDTFESQYGSYGEPEPSAVPAAPAAPESSEDDEGPEDVGARPHGRGAAAPDVPLGGTDEAYTGLSAAVPAPKESMSLPGGFPGEADVETSRESAPAPTAGAAAGGAPVPPPTEPLVPPPATQPPPSINKVERAPTSWSTSATVASTPAATPGARPTSGAGPTPSEMWAGQATPSAKAPSGLDDFDSAFANLGLAHVVHNTQPAGQAPPASFDVFEENFGSSITPETPKSSAPPMPSAAGAPPVPSRPAGGAPGAGADRAGAEPAAPSAPAAQSMPVPAPGAAPAPSFASPLSYLSSTTIAPRADGANLPGLRKAQDPTQGDAYGATSGRPPVVIGSAPSSASATSPSDGPAGTPIVTSVPPPAAGAPPSASTPSVPPPGASGAASGAPSGAASGGAPGGGAPGGAPGGARAPSPSLPDDVGPVRQLCQMGFSRSQVVRALERCGYRTERALEHLLSNSGRA</sequence>